<dbReference type="EMBL" id="MLAK01000804">
    <property type="protein sequence ID" value="OHT04116.1"/>
    <property type="molecule type" value="Genomic_DNA"/>
</dbReference>
<reference evidence="3" key="1">
    <citation type="submission" date="2016-10" db="EMBL/GenBank/DDBJ databases">
        <authorList>
            <person name="Benchimol M."/>
            <person name="Almeida L.G."/>
            <person name="Vasconcelos A.T."/>
            <person name="Perreira-Neves A."/>
            <person name="Rosa I.A."/>
            <person name="Tasca T."/>
            <person name="Bogo M.R."/>
            <person name="de Souza W."/>
        </authorList>
    </citation>
    <scope>NUCLEOTIDE SEQUENCE [LARGE SCALE GENOMIC DNA]</scope>
    <source>
        <strain evidence="3">K</strain>
    </source>
</reference>
<feature type="region of interest" description="Disordered" evidence="2">
    <location>
        <begin position="83"/>
        <end position="152"/>
    </location>
</feature>
<evidence type="ECO:0000313" key="3">
    <source>
        <dbReference type="EMBL" id="OHT04116.1"/>
    </source>
</evidence>
<evidence type="ECO:0000313" key="4">
    <source>
        <dbReference type="Proteomes" id="UP000179807"/>
    </source>
</evidence>
<gene>
    <name evidence="3" type="ORF">TRFO_06419</name>
</gene>
<dbReference type="Proteomes" id="UP000179807">
    <property type="component" value="Unassembled WGS sequence"/>
</dbReference>
<evidence type="ECO:0000256" key="1">
    <source>
        <dbReference type="SAM" id="Coils"/>
    </source>
</evidence>
<dbReference type="VEuPathDB" id="TrichDB:TRFO_06419"/>
<feature type="coiled-coil region" evidence="1">
    <location>
        <begin position="170"/>
        <end position="204"/>
    </location>
</feature>
<dbReference type="RefSeq" id="XP_068357252.1">
    <property type="nucleotide sequence ID" value="XM_068493086.1"/>
</dbReference>
<accession>A0A1J4K2Z7</accession>
<organism evidence="3 4">
    <name type="scientific">Tritrichomonas foetus</name>
    <dbReference type="NCBI Taxonomy" id="1144522"/>
    <lineage>
        <taxon>Eukaryota</taxon>
        <taxon>Metamonada</taxon>
        <taxon>Parabasalia</taxon>
        <taxon>Tritrichomonadida</taxon>
        <taxon>Tritrichomonadidae</taxon>
        <taxon>Tritrichomonas</taxon>
    </lineage>
</organism>
<keyword evidence="4" id="KW-1185">Reference proteome</keyword>
<proteinExistence type="predicted"/>
<keyword evidence="1" id="KW-0175">Coiled coil</keyword>
<feature type="compositionally biased region" description="Low complexity" evidence="2">
    <location>
        <begin position="97"/>
        <end position="110"/>
    </location>
</feature>
<name>A0A1J4K2Z7_9EUKA</name>
<feature type="compositionally biased region" description="Polar residues" evidence="2">
    <location>
        <begin position="83"/>
        <end position="96"/>
    </location>
</feature>
<evidence type="ECO:0000256" key="2">
    <source>
        <dbReference type="SAM" id="MobiDB-lite"/>
    </source>
</evidence>
<sequence length="206" mass="23264">MFSARLKIKITMKKKTIPYDAKKAAKKSIGLSSADIEIICSRLNQIIERSNEIDKKLSKYEEKESQQLMSPVSIKSSSINQYGQIKAPPQQQQLHNSPRSESSPRPSRLSKNASFAKNINSTGNISNVSQASNTTRRSNDSSILVNSNQPQKTSFSARIQPIDFEYEVSISDLFKLMLEIKEQVDELAENQKEMKSDIKKLMALHQ</sequence>
<dbReference type="GeneID" id="94827790"/>
<protein>
    <submittedName>
        <fullName evidence="3">Uncharacterized protein</fullName>
    </submittedName>
</protein>
<comment type="caution">
    <text evidence="3">The sequence shown here is derived from an EMBL/GenBank/DDBJ whole genome shotgun (WGS) entry which is preliminary data.</text>
</comment>
<feature type="compositionally biased region" description="Polar residues" evidence="2">
    <location>
        <begin position="111"/>
        <end position="152"/>
    </location>
</feature>
<dbReference type="AlphaFoldDB" id="A0A1J4K2Z7"/>